<dbReference type="RefSeq" id="WP_012225483.1">
    <property type="nucleotide sequence ID" value="NZ_HG422565.1"/>
</dbReference>
<dbReference type="SUPFAM" id="SSF50129">
    <property type="entry name" value="GroES-like"/>
    <property type="match status" value="1"/>
</dbReference>
<dbReference type="InterPro" id="IPR036291">
    <property type="entry name" value="NAD(P)-bd_dom_sf"/>
</dbReference>
<evidence type="ECO:0000256" key="1">
    <source>
        <dbReference type="ARBA" id="ARBA00023002"/>
    </source>
</evidence>
<dbReference type="OrthoDB" id="9790818at2"/>
<dbReference type="STRING" id="1229780.BN381_20029"/>
<dbReference type="GO" id="GO:0008270">
    <property type="term" value="F:zinc ion binding"/>
    <property type="evidence" value="ECO:0007669"/>
    <property type="project" value="InterPro"/>
</dbReference>
<name>R4YY20_9ACTN</name>
<dbReference type="EMBL" id="CANL01000012">
    <property type="protein sequence ID" value="CCM63205.1"/>
    <property type="molecule type" value="Genomic_DNA"/>
</dbReference>
<evidence type="ECO:0000313" key="5">
    <source>
        <dbReference type="Proteomes" id="UP000018291"/>
    </source>
</evidence>
<evidence type="ECO:0000259" key="3">
    <source>
        <dbReference type="SMART" id="SM00829"/>
    </source>
</evidence>
<dbReference type="Pfam" id="PF13602">
    <property type="entry name" value="ADH_zinc_N_2"/>
    <property type="match status" value="1"/>
</dbReference>
<dbReference type="SUPFAM" id="SSF51735">
    <property type="entry name" value="NAD(P)-binding Rossmann-fold domains"/>
    <property type="match status" value="1"/>
</dbReference>
<dbReference type="InterPro" id="IPR011032">
    <property type="entry name" value="GroES-like_sf"/>
</dbReference>
<dbReference type="GO" id="GO:0016491">
    <property type="term" value="F:oxidoreductase activity"/>
    <property type="evidence" value="ECO:0007669"/>
    <property type="project" value="UniProtKB-KW"/>
</dbReference>
<dbReference type="AlphaFoldDB" id="R4YY20"/>
<dbReference type="HOGENOM" id="CLU_026673_3_3_11"/>
<feature type="region of interest" description="Disordered" evidence="2">
    <location>
        <begin position="1"/>
        <end position="22"/>
    </location>
</feature>
<protein>
    <submittedName>
        <fullName evidence="4">Alcohol dehydrogenase zinc-binding domain protein</fullName>
    </submittedName>
</protein>
<sequence>MRTTSTHLTNSGSQHSAGTARMRAVTQVEYGSSEILELVTIDRPTIGDDEVLIEVRAAGLDRGVWHLATGLPYLARLMGYGFRKPKQPVPGLDVSGVVAEVGRDVTRFAVGDEVFGIGTGTFAQFAAAKESKLVHKPANVTFEQAGVATISGITALQALTTAGRLTSGQHVLVIGASGGVGSFAVQLAKALGATVTGVASTAKLDAVRTLGADRVIDYTERSIDDGTQRYDLIIDTGGANRLSRLRRALTPTGTLVIVGAETGGRITGGIGRQVRAMMLSPLVGQRLGAMFSHETLENIESLAEHLASGAVTPEVGQRFELDQVPDAFVAMEEGRLVGKAAINVSA</sequence>
<feature type="domain" description="Enoyl reductase (ER)" evidence="3">
    <location>
        <begin position="31"/>
        <end position="342"/>
    </location>
</feature>
<dbReference type="InterPro" id="IPR020843">
    <property type="entry name" value="ER"/>
</dbReference>
<dbReference type="PANTHER" id="PTHR11695">
    <property type="entry name" value="ALCOHOL DEHYDROGENASE RELATED"/>
    <property type="match status" value="1"/>
</dbReference>
<gene>
    <name evidence="4" type="ORF">BN381_20029</name>
</gene>
<feature type="compositionally biased region" description="Polar residues" evidence="2">
    <location>
        <begin position="1"/>
        <end position="17"/>
    </location>
</feature>
<dbReference type="CDD" id="cd08267">
    <property type="entry name" value="MDR1"/>
    <property type="match status" value="1"/>
</dbReference>
<evidence type="ECO:0000256" key="2">
    <source>
        <dbReference type="SAM" id="MobiDB-lite"/>
    </source>
</evidence>
<dbReference type="InterPro" id="IPR050700">
    <property type="entry name" value="YIM1/Zinc_Alcohol_DH_Fams"/>
</dbReference>
<dbReference type="PANTHER" id="PTHR11695:SF294">
    <property type="entry name" value="RETICULON-4-INTERACTING PROTEIN 1, MITOCHONDRIAL"/>
    <property type="match status" value="1"/>
</dbReference>
<keyword evidence="5" id="KW-1185">Reference proteome</keyword>
<dbReference type="Pfam" id="PF08240">
    <property type="entry name" value="ADH_N"/>
    <property type="match status" value="1"/>
</dbReference>
<organism evidence="4 5">
    <name type="scientific">Candidatus Neomicrothrix parvicella RN1</name>
    <dbReference type="NCBI Taxonomy" id="1229780"/>
    <lineage>
        <taxon>Bacteria</taxon>
        <taxon>Bacillati</taxon>
        <taxon>Actinomycetota</taxon>
        <taxon>Acidimicrobiia</taxon>
        <taxon>Acidimicrobiales</taxon>
        <taxon>Microthrixaceae</taxon>
        <taxon>Candidatus Neomicrothrix</taxon>
    </lineage>
</organism>
<dbReference type="InterPro" id="IPR002364">
    <property type="entry name" value="Quin_OxRdtase/zeta-crystal_CS"/>
</dbReference>
<dbReference type="SMART" id="SM00829">
    <property type="entry name" value="PKS_ER"/>
    <property type="match status" value="1"/>
</dbReference>
<dbReference type="Gene3D" id="3.90.180.10">
    <property type="entry name" value="Medium-chain alcohol dehydrogenases, catalytic domain"/>
    <property type="match status" value="1"/>
</dbReference>
<dbReference type="Proteomes" id="UP000018291">
    <property type="component" value="Unassembled WGS sequence"/>
</dbReference>
<proteinExistence type="predicted"/>
<evidence type="ECO:0000313" key="4">
    <source>
        <dbReference type="EMBL" id="CCM63205.1"/>
    </source>
</evidence>
<accession>R4YY20</accession>
<reference evidence="4 5" key="1">
    <citation type="journal article" date="2013" name="ISME J.">
        <title>Metabolic model for the filamentous 'Candidatus Microthrix parvicella' based on genomic and metagenomic analyses.</title>
        <authorList>
            <person name="Jon McIlroy S."/>
            <person name="Kristiansen R."/>
            <person name="Albertsen M."/>
            <person name="Michael Karst S."/>
            <person name="Rossetti S."/>
            <person name="Lund Nielsen J."/>
            <person name="Tandoi V."/>
            <person name="James Seviour R."/>
            <person name="Nielsen P.H."/>
        </authorList>
    </citation>
    <scope>NUCLEOTIDE SEQUENCE [LARGE SCALE GENOMIC DNA]</scope>
    <source>
        <strain evidence="4 5">RN1</strain>
    </source>
</reference>
<keyword evidence="1" id="KW-0560">Oxidoreductase</keyword>
<dbReference type="InterPro" id="IPR013154">
    <property type="entry name" value="ADH-like_N"/>
</dbReference>
<dbReference type="Gene3D" id="3.40.50.720">
    <property type="entry name" value="NAD(P)-binding Rossmann-like Domain"/>
    <property type="match status" value="1"/>
</dbReference>
<comment type="caution">
    <text evidence="4">The sequence shown here is derived from an EMBL/GenBank/DDBJ whole genome shotgun (WGS) entry which is preliminary data.</text>
</comment>
<dbReference type="eggNOG" id="COG0604">
    <property type="taxonomic scope" value="Bacteria"/>
</dbReference>
<dbReference type="PROSITE" id="PS01162">
    <property type="entry name" value="QOR_ZETA_CRYSTAL"/>
    <property type="match status" value="1"/>
</dbReference>